<dbReference type="GO" id="GO:0051082">
    <property type="term" value="F:unfolded protein binding"/>
    <property type="evidence" value="ECO:0007669"/>
    <property type="project" value="TreeGrafter"/>
</dbReference>
<dbReference type="InParanoid" id="A0A7J8EPB9"/>
<dbReference type="GO" id="GO:0043066">
    <property type="term" value="P:negative regulation of apoptotic process"/>
    <property type="evidence" value="ECO:0007669"/>
    <property type="project" value="TreeGrafter"/>
</dbReference>
<keyword evidence="12" id="KW-0458">Lysosome</keyword>
<dbReference type="InterPro" id="IPR002068">
    <property type="entry name" value="A-crystallin/Hsp20_dom"/>
</dbReference>
<evidence type="ECO:0000256" key="1">
    <source>
        <dbReference type="ARBA" id="ARBA00004123"/>
    </source>
</evidence>
<evidence type="ECO:0000256" key="2">
    <source>
        <dbReference type="ARBA" id="ARBA00004371"/>
    </source>
</evidence>
<evidence type="ECO:0000256" key="4">
    <source>
        <dbReference type="ARBA" id="ARBA00018516"/>
    </source>
</evidence>
<evidence type="ECO:0000256" key="5">
    <source>
        <dbReference type="ARBA" id="ARBA00022490"/>
    </source>
</evidence>
<evidence type="ECO:0000256" key="8">
    <source>
        <dbReference type="ARBA" id="ARBA00022723"/>
    </source>
</evidence>
<feature type="domain" description="SHSP" evidence="19">
    <location>
        <begin position="159"/>
        <end position="267"/>
    </location>
</feature>
<accession>A0A7J8EPB9</accession>
<evidence type="ECO:0000256" key="6">
    <source>
        <dbReference type="ARBA" id="ARBA00022553"/>
    </source>
</evidence>
<keyword evidence="13" id="KW-0539">Nucleus</keyword>
<dbReference type="InterPro" id="IPR037882">
    <property type="entry name" value="ACD_alphaB-crystallin"/>
</dbReference>
<evidence type="ECO:0000256" key="14">
    <source>
        <dbReference type="ARBA" id="ARBA00030175"/>
    </source>
</evidence>
<organism evidence="20 21">
    <name type="scientific">Molossus molossus</name>
    <name type="common">Pallas' mastiff bat</name>
    <name type="synonym">Vespertilio molossus</name>
    <dbReference type="NCBI Taxonomy" id="27622"/>
    <lineage>
        <taxon>Eukaryota</taxon>
        <taxon>Metazoa</taxon>
        <taxon>Chordata</taxon>
        <taxon>Craniata</taxon>
        <taxon>Vertebrata</taxon>
        <taxon>Euteleostomi</taxon>
        <taxon>Mammalia</taxon>
        <taxon>Eutheria</taxon>
        <taxon>Laurasiatheria</taxon>
        <taxon>Chiroptera</taxon>
        <taxon>Yangochiroptera</taxon>
        <taxon>Molossidae</taxon>
        <taxon>Molossus</taxon>
    </lineage>
</organism>
<dbReference type="Gene3D" id="2.60.40.790">
    <property type="match status" value="1"/>
</dbReference>
<dbReference type="PRINTS" id="PR00299">
    <property type="entry name" value="ACRYSTALLIN"/>
</dbReference>
<dbReference type="AlphaFoldDB" id="A0A7J8EPB9"/>
<evidence type="ECO:0000256" key="11">
    <source>
        <dbReference type="ARBA" id="ARBA00023186"/>
    </source>
</evidence>
<dbReference type="FunFam" id="2.60.40.790:FF:000011">
    <property type="entry name" value="Alpha-crystallin B chain"/>
    <property type="match status" value="1"/>
</dbReference>
<evidence type="ECO:0000259" key="19">
    <source>
        <dbReference type="PROSITE" id="PS01031"/>
    </source>
</evidence>
<comment type="similarity">
    <text evidence="16 17">Belongs to the small heat shock protein (HSP20) family.</text>
</comment>
<dbReference type="GO" id="GO:0042026">
    <property type="term" value="P:protein refolding"/>
    <property type="evidence" value="ECO:0007669"/>
    <property type="project" value="TreeGrafter"/>
</dbReference>
<comment type="function">
    <text evidence="15">May contribute to the transparency and refractive index of the lens. Has chaperone-like activity, preventing aggregation of various proteins under a wide range of stress conditions. In lens epithelial cells, stabilizes the ATP6V1A protein, preventing its degradation by the proteasome.</text>
</comment>
<dbReference type="CDD" id="cd06498">
    <property type="entry name" value="ACD_alphaB-crystallin_HspB5"/>
    <property type="match status" value="1"/>
</dbReference>
<feature type="region of interest" description="Disordered" evidence="18">
    <location>
        <begin position="245"/>
        <end position="278"/>
    </location>
</feature>
<evidence type="ECO:0000256" key="3">
    <source>
        <dbReference type="ARBA" id="ARBA00004496"/>
    </source>
</evidence>
<evidence type="ECO:0000256" key="7">
    <source>
        <dbReference type="ARBA" id="ARBA00022613"/>
    </source>
</evidence>
<gene>
    <name evidence="20" type="ORF">HJG59_003373</name>
</gene>
<dbReference type="EMBL" id="JACASF010000013">
    <property type="protein sequence ID" value="KAF6437304.1"/>
    <property type="molecule type" value="Genomic_DNA"/>
</dbReference>
<dbReference type="PANTHER" id="PTHR45640:SF5">
    <property type="entry name" value="ALPHA-CRYSTALLIN B CHAIN"/>
    <property type="match status" value="1"/>
</dbReference>
<comment type="caution">
    <text evidence="20">The sequence shown here is derived from an EMBL/GenBank/DDBJ whole genome shotgun (WGS) entry which is preliminary data.</text>
</comment>
<dbReference type="InterPro" id="IPR008978">
    <property type="entry name" value="HSP20-like_chaperone"/>
</dbReference>
<keyword evidence="9" id="KW-0862">Zinc</keyword>
<dbReference type="InterPro" id="IPR003090">
    <property type="entry name" value="Alpha-crystallin_N"/>
</dbReference>
<reference evidence="20 21" key="1">
    <citation type="journal article" date="2020" name="Nature">
        <title>Six reference-quality genomes reveal evolution of bat adaptations.</title>
        <authorList>
            <person name="Jebb D."/>
            <person name="Huang Z."/>
            <person name="Pippel M."/>
            <person name="Hughes G.M."/>
            <person name="Lavrichenko K."/>
            <person name="Devanna P."/>
            <person name="Winkler S."/>
            <person name="Jermiin L.S."/>
            <person name="Skirmuntt E.C."/>
            <person name="Katzourakis A."/>
            <person name="Burkitt-Gray L."/>
            <person name="Ray D.A."/>
            <person name="Sullivan K.A.M."/>
            <person name="Roscito J.G."/>
            <person name="Kirilenko B.M."/>
            <person name="Davalos L.M."/>
            <person name="Corthals A.P."/>
            <person name="Power M.L."/>
            <person name="Jones G."/>
            <person name="Ransome R.D."/>
            <person name="Dechmann D.K.N."/>
            <person name="Locatelli A.G."/>
            <person name="Puechmaille S.J."/>
            <person name="Fedrigo O."/>
            <person name="Jarvis E.D."/>
            <person name="Hiller M."/>
            <person name="Vernes S.C."/>
            <person name="Myers E.W."/>
            <person name="Teeling E.C."/>
        </authorList>
    </citation>
    <scope>NUCLEOTIDE SEQUENCE [LARGE SCALE GENOMIC DNA]</scope>
    <source>
        <strain evidence="20">MMolMol1</strain>
        <tissue evidence="20">Muscle</tissue>
    </source>
</reference>
<dbReference type="FunCoup" id="A0A7J8EPB9">
    <property type="interactions" value="251"/>
</dbReference>
<keyword evidence="5" id="KW-0963">Cytoplasm</keyword>
<dbReference type="GO" id="GO:0046872">
    <property type="term" value="F:metal ion binding"/>
    <property type="evidence" value="ECO:0007669"/>
    <property type="project" value="UniProtKB-KW"/>
</dbReference>
<dbReference type="PROSITE" id="PS01031">
    <property type="entry name" value="SHSP"/>
    <property type="match status" value="1"/>
</dbReference>
<comment type="subcellular location">
    <subcellularLocation>
        <location evidence="3">Cytoplasm</location>
    </subcellularLocation>
    <subcellularLocation>
        <location evidence="2">Lysosome</location>
    </subcellularLocation>
    <subcellularLocation>
        <location evidence="1">Nucleus</location>
    </subcellularLocation>
</comment>
<dbReference type="InterPro" id="IPR001436">
    <property type="entry name" value="Alpha-crystallin/sHSP_animal"/>
</dbReference>
<evidence type="ECO:0000256" key="17">
    <source>
        <dbReference type="RuleBase" id="RU003616"/>
    </source>
</evidence>
<dbReference type="GO" id="GO:0009892">
    <property type="term" value="P:negative regulation of metabolic process"/>
    <property type="evidence" value="ECO:0007669"/>
    <property type="project" value="UniProtKB-ARBA"/>
</dbReference>
<keyword evidence="8" id="KW-0479">Metal-binding</keyword>
<dbReference type="SUPFAM" id="SSF49764">
    <property type="entry name" value="HSP20-like chaperones"/>
    <property type="match status" value="1"/>
</dbReference>
<evidence type="ECO:0000313" key="21">
    <source>
        <dbReference type="Proteomes" id="UP000550707"/>
    </source>
</evidence>
<evidence type="ECO:0000256" key="13">
    <source>
        <dbReference type="ARBA" id="ARBA00023242"/>
    </source>
</evidence>
<keyword evidence="6" id="KW-0597">Phosphoprotein</keyword>
<dbReference type="GO" id="GO:0005634">
    <property type="term" value="C:nucleus"/>
    <property type="evidence" value="ECO:0007669"/>
    <property type="project" value="UniProtKB-SubCell"/>
</dbReference>
<evidence type="ECO:0000256" key="9">
    <source>
        <dbReference type="ARBA" id="ARBA00022833"/>
    </source>
</evidence>
<sequence length="278" mass="31164">MAQARPRGLYKSSEIFQSTSSSALDVQLSEYWVCVTLPNPRSQVSMNGVVSWDNKTPDIIIPEASQDCVYKGLAVAAAEGADQPADPRHSPATMDIAIHHPWIRRPFFPFHSPSRLFDQFFGEHLLESDLFPASTSLSPFYLRPSSFFRTPSWIDTGLRAPSWIDTGLSEMRLEKDRFSVNLDVKHFSPEELKVKVLGDVIEVHGKHEERQDEHGFISREFHRKYRIPADVDPLAITSSLSSDGVLSVNGPRKQASGPERTIPITREEKPAVTAAPKK</sequence>
<evidence type="ECO:0000256" key="16">
    <source>
        <dbReference type="PROSITE-ProRule" id="PRU00285"/>
    </source>
</evidence>
<proteinExistence type="inferred from homology"/>
<evidence type="ECO:0000256" key="12">
    <source>
        <dbReference type="ARBA" id="ARBA00023228"/>
    </source>
</evidence>
<keyword evidence="10" id="KW-0007">Acetylation</keyword>
<dbReference type="GO" id="GO:0009408">
    <property type="term" value="P:response to heat"/>
    <property type="evidence" value="ECO:0007669"/>
    <property type="project" value="TreeGrafter"/>
</dbReference>
<keyword evidence="21" id="KW-1185">Reference proteome</keyword>
<evidence type="ECO:0000256" key="18">
    <source>
        <dbReference type="SAM" id="MobiDB-lite"/>
    </source>
</evidence>
<dbReference type="Pfam" id="PF00011">
    <property type="entry name" value="HSP20"/>
    <property type="match status" value="1"/>
</dbReference>
<name>A0A7J8EPB9_MOLMO</name>
<dbReference type="GO" id="GO:0005212">
    <property type="term" value="F:structural constituent of eye lens"/>
    <property type="evidence" value="ECO:0007669"/>
    <property type="project" value="UniProtKB-KW"/>
</dbReference>
<keyword evidence="7" id="KW-0273">Eye lens protein</keyword>
<evidence type="ECO:0000313" key="20">
    <source>
        <dbReference type="EMBL" id="KAF6437304.1"/>
    </source>
</evidence>
<evidence type="ECO:0000256" key="15">
    <source>
        <dbReference type="ARBA" id="ARBA00045678"/>
    </source>
</evidence>
<evidence type="ECO:0000256" key="10">
    <source>
        <dbReference type="ARBA" id="ARBA00022990"/>
    </source>
</evidence>
<dbReference type="PANTHER" id="PTHR45640">
    <property type="entry name" value="HEAT SHOCK PROTEIN HSP-12.2-RELATED"/>
    <property type="match status" value="1"/>
</dbReference>
<dbReference type="Proteomes" id="UP000550707">
    <property type="component" value="Unassembled WGS sequence"/>
</dbReference>
<dbReference type="GO" id="GO:0005764">
    <property type="term" value="C:lysosome"/>
    <property type="evidence" value="ECO:0007669"/>
    <property type="project" value="UniProtKB-SubCell"/>
</dbReference>
<keyword evidence="11" id="KW-0143">Chaperone</keyword>
<dbReference type="Pfam" id="PF00525">
    <property type="entry name" value="Crystallin"/>
    <property type="match status" value="1"/>
</dbReference>
<protein>
    <recommendedName>
        <fullName evidence="4">Alpha-crystallin B chain</fullName>
    </recommendedName>
    <alternativeName>
        <fullName evidence="14">Alpha(B)-crystallin</fullName>
    </alternativeName>
</protein>